<protein>
    <recommendedName>
        <fullName evidence="3">Fumarylacetoacetase-like C-terminal domain-containing protein</fullName>
    </recommendedName>
</protein>
<dbReference type="PANTHER" id="PTHR42796">
    <property type="entry name" value="FUMARYLACETOACETATE HYDROLASE DOMAIN-CONTAINING PROTEIN 2A-RELATED"/>
    <property type="match status" value="1"/>
</dbReference>
<dbReference type="Gene3D" id="3.90.850.10">
    <property type="entry name" value="Fumarylacetoacetase-like, C-terminal domain"/>
    <property type="match status" value="1"/>
</dbReference>
<dbReference type="InterPro" id="IPR036663">
    <property type="entry name" value="Fumarylacetoacetase_C_sf"/>
</dbReference>
<dbReference type="InterPro" id="IPR051121">
    <property type="entry name" value="FAH"/>
</dbReference>
<evidence type="ECO:0000256" key="2">
    <source>
        <dbReference type="ARBA" id="ARBA00022723"/>
    </source>
</evidence>
<feature type="domain" description="Fumarylacetoacetase-like C-terminal" evidence="3">
    <location>
        <begin position="134"/>
        <end position="389"/>
    </location>
</feature>
<accession>A0A0P0NZJ1</accession>
<evidence type="ECO:0000313" key="5">
    <source>
        <dbReference type="Proteomes" id="UP000056905"/>
    </source>
</evidence>
<keyword evidence="5" id="KW-1185">Reference proteome</keyword>
<proteinExistence type="inferred from homology"/>
<dbReference type="PANTHER" id="PTHR42796:SF4">
    <property type="entry name" value="FUMARYLACETOACETATE HYDROLASE DOMAIN-CONTAINING PROTEIN 2A"/>
    <property type="match status" value="1"/>
</dbReference>
<evidence type="ECO:0000313" key="4">
    <source>
        <dbReference type="EMBL" id="ALL13292.1"/>
    </source>
</evidence>
<reference evidence="4 5" key="1">
    <citation type="submission" date="2015-10" db="EMBL/GenBank/DDBJ databases">
        <title>Conservation of the essential genome among Caulobacter and Brevundimonas species.</title>
        <authorList>
            <person name="Scott D."/>
            <person name="Ely B."/>
        </authorList>
    </citation>
    <scope>NUCLEOTIDE SEQUENCE [LARGE SCALE GENOMIC DNA]</scope>
    <source>
        <strain evidence="4 5">CB4</strain>
    </source>
</reference>
<dbReference type="Pfam" id="PF01557">
    <property type="entry name" value="FAA_hydrolase"/>
    <property type="match status" value="1"/>
</dbReference>
<evidence type="ECO:0000256" key="1">
    <source>
        <dbReference type="ARBA" id="ARBA00010211"/>
    </source>
</evidence>
<dbReference type="Proteomes" id="UP000056905">
    <property type="component" value="Chromosome"/>
</dbReference>
<dbReference type="GO" id="GO:0044281">
    <property type="term" value="P:small molecule metabolic process"/>
    <property type="evidence" value="ECO:0007669"/>
    <property type="project" value="UniProtKB-ARBA"/>
</dbReference>
<dbReference type="AlphaFoldDB" id="A0A0P0NZJ1"/>
<dbReference type="InterPro" id="IPR011234">
    <property type="entry name" value="Fumarylacetoacetase-like_C"/>
</dbReference>
<dbReference type="SUPFAM" id="SSF56529">
    <property type="entry name" value="FAH"/>
    <property type="match status" value="1"/>
</dbReference>
<dbReference type="RefSeq" id="WP_062146152.1">
    <property type="nucleotide sequence ID" value="NZ_CP013002.1"/>
</dbReference>
<dbReference type="KEGG" id="chq:AQ619_07960"/>
<sequence>MRLRSIFGLMILLLVSAVAILALWPTKPRLPPRPAPTAPLRASLTIAPPDEALTFARYHDGSGLRTMAVRRYQDGVVTGVDLAPLMQPGEDAIALYNRLGYGAVAAFIDAGKPSLSHDAATLTVPVDLRGVHAAAATNYPEHANEAKVEDGPFMFAKVAQPTAPRAAVPAIEGLLDYEVELCLVTLTPLPAAGGARGGLILCNDITDRAALLRGADVSDITSGEGFTDGKSGRGFLPVGDLLVIPRDLKAFVTPLELNLAVNGQARQQTRVTQWIWDLDRLLIETAKRKDAVWTWREGQARLPISAAGILPDRTLVLAGTPAGTVFQGPGPSTVVRGTLDWLAGLGQRNFVQSVIERAIADDKATGAYLQPGDVVTIRVDRMGTLENRVAPQGAP</sequence>
<comment type="similarity">
    <text evidence="1">Belongs to the FAH family.</text>
</comment>
<gene>
    <name evidence="4" type="ORF">AQ619_07960</name>
</gene>
<dbReference type="GO" id="GO:0046872">
    <property type="term" value="F:metal ion binding"/>
    <property type="evidence" value="ECO:0007669"/>
    <property type="project" value="UniProtKB-KW"/>
</dbReference>
<keyword evidence="2" id="KW-0479">Metal-binding</keyword>
<dbReference type="GO" id="GO:0003824">
    <property type="term" value="F:catalytic activity"/>
    <property type="evidence" value="ECO:0007669"/>
    <property type="project" value="InterPro"/>
</dbReference>
<name>A0A0P0NZJ1_9CAUL</name>
<organism evidence="4 5">
    <name type="scientific">Caulobacter henricii</name>
    <dbReference type="NCBI Taxonomy" id="69395"/>
    <lineage>
        <taxon>Bacteria</taxon>
        <taxon>Pseudomonadati</taxon>
        <taxon>Pseudomonadota</taxon>
        <taxon>Alphaproteobacteria</taxon>
        <taxon>Caulobacterales</taxon>
        <taxon>Caulobacteraceae</taxon>
        <taxon>Caulobacter</taxon>
    </lineage>
</organism>
<dbReference type="STRING" id="69395.AQ619_07960"/>
<evidence type="ECO:0000259" key="3">
    <source>
        <dbReference type="Pfam" id="PF01557"/>
    </source>
</evidence>
<dbReference type="EMBL" id="CP013002">
    <property type="protein sequence ID" value="ALL13292.1"/>
    <property type="molecule type" value="Genomic_DNA"/>
</dbReference>
<dbReference type="OrthoDB" id="1322593at2"/>